<dbReference type="PANTHER" id="PTHR47763">
    <property type="entry name" value="ALPHA-PROTEIN KINASE VWKA"/>
    <property type="match status" value="1"/>
</dbReference>
<dbReference type="InterPro" id="IPR002035">
    <property type="entry name" value="VWF_A"/>
</dbReference>
<dbReference type="InterPro" id="IPR052969">
    <property type="entry name" value="Thr-specific_kinase-like"/>
</dbReference>
<reference evidence="3" key="1">
    <citation type="submission" date="2016-10" db="EMBL/GenBank/DDBJ databases">
        <authorList>
            <person name="Varghese N."/>
            <person name="Submissions S."/>
        </authorList>
    </citation>
    <scope>NUCLEOTIDE SEQUENCE [LARGE SCALE GENOMIC DNA]</scope>
    <source>
        <strain evidence="3">DSM 13234</strain>
    </source>
</reference>
<dbReference type="Pfam" id="PF00092">
    <property type="entry name" value="VWA"/>
    <property type="match status" value="1"/>
</dbReference>
<dbReference type="PROSITE" id="PS50234">
    <property type="entry name" value="VWFA"/>
    <property type="match status" value="1"/>
</dbReference>
<dbReference type="PANTHER" id="PTHR47763:SF1">
    <property type="entry name" value="DUF659 DOMAIN-CONTAINING PROTEIN"/>
    <property type="match status" value="1"/>
</dbReference>
<proteinExistence type="predicted"/>
<keyword evidence="3" id="KW-1185">Reference proteome</keyword>
<dbReference type="CDD" id="cd00198">
    <property type="entry name" value="vWFA"/>
    <property type="match status" value="1"/>
</dbReference>
<feature type="domain" description="VWFA" evidence="1">
    <location>
        <begin position="241"/>
        <end position="399"/>
    </location>
</feature>
<accession>A0A1H6GV03</accession>
<organism evidence="2 3">
    <name type="scientific">Magnetospirillum fulvum</name>
    <name type="common">Rhodospirillum fulvum</name>
    <dbReference type="NCBI Taxonomy" id="1082"/>
    <lineage>
        <taxon>Bacteria</taxon>
        <taxon>Pseudomonadati</taxon>
        <taxon>Pseudomonadota</taxon>
        <taxon>Alphaproteobacteria</taxon>
        <taxon>Rhodospirillales</taxon>
        <taxon>Rhodospirillaceae</taxon>
        <taxon>Magnetospirillum</taxon>
    </lineage>
</organism>
<dbReference type="Gene3D" id="3.40.50.410">
    <property type="entry name" value="von Willebrand factor, type A domain"/>
    <property type="match status" value="1"/>
</dbReference>
<dbReference type="GO" id="GO:0004674">
    <property type="term" value="F:protein serine/threonine kinase activity"/>
    <property type="evidence" value="ECO:0007669"/>
    <property type="project" value="TreeGrafter"/>
</dbReference>
<dbReference type="RefSeq" id="WP_074764744.1">
    <property type="nucleotide sequence ID" value="NZ_FNWO01000001.1"/>
</dbReference>
<dbReference type="SMART" id="SM00327">
    <property type="entry name" value="VWA"/>
    <property type="match status" value="1"/>
</dbReference>
<dbReference type="OrthoDB" id="9801841at2"/>
<dbReference type="Proteomes" id="UP000182983">
    <property type="component" value="Unassembled WGS sequence"/>
</dbReference>
<gene>
    <name evidence="2" type="ORF">SAMN04244559_00265</name>
</gene>
<dbReference type="EMBL" id="FNWO01000001">
    <property type="protein sequence ID" value="SEH25665.1"/>
    <property type="molecule type" value="Genomic_DNA"/>
</dbReference>
<sequence>MAGVPVVTPPVRALLHFGMVAVLGLILSASGWAQEVAGRQPLHMPQAKDVYQRILTLPGASLESQPNAAVGSAPRQELPVFSIFYVYGKKADWLEVGRDLRRGPEGWIKTSLTQNWSVMLTMQYAPPGQRGRVLFFERQQDLRDLVTAVDPQPLVDKLVAAADAGQKTDLPLSSIEPSDVRGSQQPNGVFYLMPIIDFAPATFDDYKPATLLKVSLVNANPEPSTPPTVASAASLAPMHGAIVFVLDTTISMKPYFERATRSVRTILTQLKAKGLDRKVAVGVVAYRNNMGQEPQKSGLGYVVKVIQPLDANASLDDVMRAMDQLDEAKVSSHSFNEDAVAGLWTAIEQLDWSAYENQPKLMFLVTDAGALAGNDPKAKFQGIDLLNVIEAADRKGIAVNPFHIASPGAKKFNNVVPTASQYDRLGRTVDPNSNKYVRIDPATPDNFDKLLLGFEKGMVETFESWGRNARIERPVIQSDGETGAYYKNIIVNELFNSQQRYIGVKSKTQSKPVFDAWAVDMDLKKHDQIALDVSVYLTRNQLNQLALSAKHIYDTAKSQTISSDSMFRLLQALSAQTAQDPERFKGDASKVADMGILPSFLSLLPYKSDFLNLTSRSWAEKTPDAQASMLAQLAYKIRAYQNMNADTTKWKDLGSGDRGQEVMPVPLVYLP</sequence>
<protein>
    <submittedName>
        <fullName evidence="2">von Willebrand factor type A domain-containing protein</fullName>
    </submittedName>
</protein>
<dbReference type="SUPFAM" id="SSF53300">
    <property type="entry name" value="vWA-like"/>
    <property type="match status" value="1"/>
</dbReference>
<evidence type="ECO:0000313" key="3">
    <source>
        <dbReference type="Proteomes" id="UP000182983"/>
    </source>
</evidence>
<dbReference type="GO" id="GO:0005737">
    <property type="term" value="C:cytoplasm"/>
    <property type="evidence" value="ECO:0007669"/>
    <property type="project" value="TreeGrafter"/>
</dbReference>
<evidence type="ECO:0000259" key="1">
    <source>
        <dbReference type="PROSITE" id="PS50234"/>
    </source>
</evidence>
<evidence type="ECO:0000313" key="2">
    <source>
        <dbReference type="EMBL" id="SEH25665.1"/>
    </source>
</evidence>
<dbReference type="InterPro" id="IPR036465">
    <property type="entry name" value="vWFA_dom_sf"/>
</dbReference>
<dbReference type="AlphaFoldDB" id="A0A1H6GV03"/>
<name>A0A1H6GV03_MAGFU</name>